<dbReference type="CDD" id="cd00267">
    <property type="entry name" value="ABC_ATPase"/>
    <property type="match status" value="1"/>
</dbReference>
<protein>
    <submittedName>
        <fullName evidence="1">DNA repair ATPase RecN</fullName>
    </submittedName>
</protein>
<proteinExistence type="predicted"/>
<comment type="caution">
    <text evidence="1">The sequence shown here is derived from an EMBL/GenBank/DDBJ whole genome shotgun (WGS) entry which is preliminary data.</text>
</comment>
<dbReference type="InterPro" id="IPR027417">
    <property type="entry name" value="P-loop_NTPase"/>
</dbReference>
<name>A0ABU0AUG5_9FIRM</name>
<dbReference type="EMBL" id="JAUSTN010000001">
    <property type="protein sequence ID" value="MDQ0274083.1"/>
    <property type="molecule type" value="Genomic_DNA"/>
</dbReference>
<keyword evidence="2" id="KW-1185">Reference proteome</keyword>
<dbReference type="Proteomes" id="UP001236559">
    <property type="component" value="Unassembled WGS sequence"/>
</dbReference>
<reference evidence="1 2" key="1">
    <citation type="submission" date="2023-07" db="EMBL/GenBank/DDBJ databases">
        <title>Genomic Encyclopedia of Type Strains, Phase IV (KMG-IV): sequencing the most valuable type-strain genomes for metagenomic binning, comparative biology and taxonomic classification.</title>
        <authorList>
            <person name="Goeker M."/>
        </authorList>
    </citation>
    <scope>NUCLEOTIDE SEQUENCE [LARGE SCALE GENOMIC DNA]</scope>
    <source>
        <strain evidence="1 2">DSM 22616</strain>
    </source>
</reference>
<organism evidence="1 2">
    <name type="scientific">Peptoniphilus koenoeneniae</name>
    <dbReference type="NCBI Taxonomy" id="507751"/>
    <lineage>
        <taxon>Bacteria</taxon>
        <taxon>Bacillati</taxon>
        <taxon>Bacillota</taxon>
        <taxon>Tissierellia</taxon>
        <taxon>Tissierellales</taxon>
        <taxon>Peptoniphilaceae</taxon>
        <taxon>Peptoniphilus</taxon>
    </lineage>
</organism>
<dbReference type="Gene3D" id="3.40.50.300">
    <property type="entry name" value="P-loop containing nucleotide triphosphate hydrolases"/>
    <property type="match status" value="1"/>
</dbReference>
<dbReference type="RefSeq" id="WP_023056354.1">
    <property type="nucleotide sequence ID" value="NZ_JAUSTN010000001.1"/>
</dbReference>
<accession>A0ABU0AUG5</accession>
<dbReference type="SUPFAM" id="SSF52540">
    <property type="entry name" value="P-loop containing nucleoside triphosphate hydrolases"/>
    <property type="match status" value="1"/>
</dbReference>
<sequence>MEDIVEKIDSFDKNVSKLRFQYDLTKKRYDSIENEIKSKLEYKEVLNKVGVLLKKSSEFARNEAKTQLENMVTNFLVYVFEENIRFEIELSESRDNVSAEFYVVNEYEGYTVRTKPENSRGGGVVDIISIALRIAFMFLTKPPIEGPIIFDEPGKHVSNDYNFNLGEFLKKSSEAMERQIIMVTHNQYLANIGDNSFTVNIKNGKSLVEKTIL</sequence>
<evidence type="ECO:0000313" key="2">
    <source>
        <dbReference type="Proteomes" id="UP001236559"/>
    </source>
</evidence>
<gene>
    <name evidence="1" type="ORF">J2S72_000079</name>
</gene>
<evidence type="ECO:0000313" key="1">
    <source>
        <dbReference type="EMBL" id="MDQ0274083.1"/>
    </source>
</evidence>